<dbReference type="PROSITE" id="PS50157">
    <property type="entry name" value="ZINC_FINGER_C2H2_2"/>
    <property type="match status" value="1"/>
</dbReference>
<dbReference type="GO" id="GO:0008270">
    <property type="term" value="F:zinc ion binding"/>
    <property type="evidence" value="ECO:0007669"/>
    <property type="project" value="UniProtKB-KW"/>
</dbReference>
<dbReference type="AlphaFoldDB" id="A0A8T0NJA6"/>
<dbReference type="Proteomes" id="UP000823388">
    <property type="component" value="Chromosome 9K"/>
</dbReference>
<proteinExistence type="predicted"/>
<sequence length="413" mass="44281">MMLSDLSSDHEATGSSSHGGDIAISYALSPLFLAPAASATAPPPRPEAPPRAAGAKRKRSQPGNPEPGAEVIALSPRTLVATNRFVCEICNKGFQRDQNLQLHRRGHNLPWKLRQRTSLPSSGGGRQGDAAAAPPRKRVYVCPEPTCVHHDPARALGDLTGIKKHFSRKHGEKRWRCERCGKRYAVQSDWKAHVKGCGTREYRCDCGILFTRKDSLLTHRAFCDALAEESARLLAAAAASNGGSAITTTNRSNGGNTSSDLLFSSSIATPLFLPFPNPPPPPAAAAAQNPNAFYFLHQGQQPQQLARPFLQPRMMVQPSPYLIDLHADATAGGGDTVNFGGLPPDSSVALRGGGHRRLTRDFLGVDGGGQVEELQLPPLYAATTAAASCATDLTRQCLGERLPPVNETWSHNF</sequence>
<evidence type="ECO:0000256" key="8">
    <source>
        <dbReference type="SAM" id="MobiDB-lite"/>
    </source>
</evidence>
<keyword evidence="2" id="KW-0677">Repeat</keyword>
<dbReference type="InterPro" id="IPR055187">
    <property type="entry name" value="C2CH-3rd_BIRD-IDD"/>
</dbReference>
<protein>
    <recommendedName>
        <fullName evidence="9">C2H2-type domain-containing protein</fullName>
    </recommendedName>
</protein>
<evidence type="ECO:0000313" key="11">
    <source>
        <dbReference type="Proteomes" id="UP000823388"/>
    </source>
</evidence>
<dbReference type="Gene3D" id="3.30.160.60">
    <property type="entry name" value="Classic Zinc Finger"/>
    <property type="match status" value="2"/>
</dbReference>
<dbReference type="InterPro" id="IPR036236">
    <property type="entry name" value="Znf_C2H2_sf"/>
</dbReference>
<dbReference type="InterPro" id="IPR055185">
    <property type="entry name" value="C2CH-4th_BIRD-IDD"/>
</dbReference>
<dbReference type="FunFam" id="3.30.160.60:FF:000131">
    <property type="entry name" value="protein indeterminate-domain 5, chloroplastic-like"/>
    <property type="match status" value="1"/>
</dbReference>
<evidence type="ECO:0000256" key="4">
    <source>
        <dbReference type="ARBA" id="ARBA00022833"/>
    </source>
</evidence>
<keyword evidence="6" id="KW-0804">Transcription</keyword>
<name>A0A8T0NJA6_PANVG</name>
<keyword evidence="11" id="KW-1185">Reference proteome</keyword>
<evidence type="ECO:0000256" key="5">
    <source>
        <dbReference type="ARBA" id="ARBA00023015"/>
    </source>
</evidence>
<reference evidence="10" key="1">
    <citation type="submission" date="2020-05" db="EMBL/GenBank/DDBJ databases">
        <title>WGS assembly of Panicum virgatum.</title>
        <authorList>
            <person name="Lovell J.T."/>
            <person name="Jenkins J."/>
            <person name="Shu S."/>
            <person name="Juenger T.E."/>
            <person name="Schmutz J."/>
        </authorList>
    </citation>
    <scope>NUCLEOTIDE SEQUENCE</scope>
    <source>
        <strain evidence="10">AP13</strain>
    </source>
</reference>
<evidence type="ECO:0000256" key="3">
    <source>
        <dbReference type="ARBA" id="ARBA00022771"/>
    </source>
</evidence>
<keyword evidence="5" id="KW-0805">Transcription regulation</keyword>
<gene>
    <name evidence="10" type="ORF">PVAP13_9KG207900</name>
</gene>
<organism evidence="10 11">
    <name type="scientific">Panicum virgatum</name>
    <name type="common">Blackwell switchgrass</name>
    <dbReference type="NCBI Taxonomy" id="38727"/>
    <lineage>
        <taxon>Eukaryota</taxon>
        <taxon>Viridiplantae</taxon>
        <taxon>Streptophyta</taxon>
        <taxon>Embryophyta</taxon>
        <taxon>Tracheophyta</taxon>
        <taxon>Spermatophyta</taxon>
        <taxon>Magnoliopsida</taxon>
        <taxon>Liliopsida</taxon>
        <taxon>Poales</taxon>
        <taxon>Poaceae</taxon>
        <taxon>PACMAD clade</taxon>
        <taxon>Panicoideae</taxon>
        <taxon>Panicodae</taxon>
        <taxon>Paniceae</taxon>
        <taxon>Panicinae</taxon>
        <taxon>Panicum</taxon>
        <taxon>Panicum sect. Hiantes</taxon>
    </lineage>
</organism>
<dbReference type="Pfam" id="PF22992">
    <property type="entry name" value="C2CH-4th_BIRD-IDD"/>
    <property type="match status" value="1"/>
</dbReference>
<dbReference type="InterPro" id="IPR055186">
    <property type="entry name" value="C2H2-2nd_BIRD-IDD"/>
</dbReference>
<feature type="domain" description="C2H2-type" evidence="9">
    <location>
        <begin position="85"/>
        <end position="107"/>
    </location>
</feature>
<dbReference type="Pfam" id="PF22995">
    <property type="entry name" value="C2CH-3rd_BIRD-IDD"/>
    <property type="match status" value="1"/>
</dbReference>
<feature type="region of interest" description="Disordered" evidence="8">
    <location>
        <begin position="36"/>
        <end position="71"/>
    </location>
</feature>
<dbReference type="EMBL" id="CM029053">
    <property type="protein sequence ID" value="KAG2548988.1"/>
    <property type="molecule type" value="Genomic_DNA"/>
</dbReference>
<dbReference type="SMART" id="SM00355">
    <property type="entry name" value="ZnF_C2H2"/>
    <property type="match status" value="3"/>
</dbReference>
<evidence type="ECO:0000313" key="10">
    <source>
        <dbReference type="EMBL" id="KAG2548988.1"/>
    </source>
</evidence>
<keyword evidence="1" id="KW-0479">Metal-binding</keyword>
<comment type="caution">
    <text evidence="10">The sequence shown here is derived from an EMBL/GenBank/DDBJ whole genome shotgun (WGS) entry which is preliminary data.</text>
</comment>
<dbReference type="GO" id="GO:0003700">
    <property type="term" value="F:DNA-binding transcription factor activity"/>
    <property type="evidence" value="ECO:0007669"/>
    <property type="project" value="TreeGrafter"/>
</dbReference>
<accession>A0A8T0NJA6</accession>
<dbReference type="InterPro" id="IPR013087">
    <property type="entry name" value="Znf_C2H2_type"/>
</dbReference>
<evidence type="ECO:0000256" key="7">
    <source>
        <dbReference type="PROSITE-ProRule" id="PRU00042"/>
    </source>
</evidence>
<dbReference type="PANTHER" id="PTHR10593">
    <property type="entry name" value="SERINE/THREONINE-PROTEIN KINASE RIO"/>
    <property type="match status" value="1"/>
</dbReference>
<dbReference type="GO" id="GO:0005634">
    <property type="term" value="C:nucleus"/>
    <property type="evidence" value="ECO:0007669"/>
    <property type="project" value="TreeGrafter"/>
</dbReference>
<evidence type="ECO:0000256" key="6">
    <source>
        <dbReference type="ARBA" id="ARBA00023163"/>
    </source>
</evidence>
<dbReference type="OrthoDB" id="6354171at2759"/>
<dbReference type="FunFam" id="3.30.160.60:FF:000449">
    <property type="entry name" value="Zinc finger protein MAGPIE"/>
    <property type="match status" value="1"/>
</dbReference>
<evidence type="ECO:0000259" key="9">
    <source>
        <dbReference type="PROSITE" id="PS50157"/>
    </source>
</evidence>
<dbReference type="PANTHER" id="PTHR10593:SF136">
    <property type="entry name" value="PROTEIN INDETERMINATE-DOMAIN 12"/>
    <property type="match status" value="1"/>
</dbReference>
<dbReference type="Pfam" id="PF22996">
    <property type="entry name" value="C2H2-2nd_BIRD-IDD"/>
    <property type="match status" value="1"/>
</dbReference>
<evidence type="ECO:0000256" key="1">
    <source>
        <dbReference type="ARBA" id="ARBA00022723"/>
    </source>
</evidence>
<dbReference type="SUPFAM" id="SSF57667">
    <property type="entry name" value="beta-beta-alpha zinc fingers"/>
    <property type="match status" value="1"/>
</dbReference>
<keyword evidence="4" id="KW-0862">Zinc</keyword>
<dbReference type="InterPro" id="IPR031140">
    <property type="entry name" value="IDD1-16"/>
</dbReference>
<feature type="region of interest" description="Disordered" evidence="8">
    <location>
        <begin position="108"/>
        <end position="135"/>
    </location>
</feature>
<dbReference type="PROSITE" id="PS00028">
    <property type="entry name" value="ZINC_FINGER_C2H2_1"/>
    <property type="match status" value="1"/>
</dbReference>
<feature type="region of interest" description="Disordered" evidence="8">
    <location>
        <begin position="1"/>
        <end position="20"/>
    </location>
</feature>
<dbReference type="Pfam" id="PF12874">
    <property type="entry name" value="zf-met"/>
    <property type="match status" value="1"/>
</dbReference>
<evidence type="ECO:0000256" key="2">
    <source>
        <dbReference type="ARBA" id="ARBA00022737"/>
    </source>
</evidence>
<keyword evidence="3 7" id="KW-0863">Zinc-finger</keyword>